<proteinExistence type="predicted"/>
<dbReference type="Proteomes" id="UP000278222">
    <property type="component" value="Unassembled WGS sequence"/>
</dbReference>
<name>A0A3N1LKE3_9PROT</name>
<accession>A0A3N1LKE3</accession>
<dbReference type="AlphaFoldDB" id="A0A3N1LKE3"/>
<sequence>MAAGARILVAIPHYVGPPVPGGTLYGSGMPDAAAARAQALTRTIAGLRIHLGERQGRVGWSGPDLPAGLPTVADRTHVRIERANAPTLPDRLDIVVVIVGRRHALDRVALPASTFEVEETTLDRLGGDPRMLGFACHEVLAARAARYDWACYLEDDTVIADPWFLRKIALVERATEGQGVLLPNRFEADPAGRFQKLYVDGPVPVETTAAWQDIAHQPAIGIRHLGGQAMLERPTNPHAGCFFLTRRQFARWRAEPHFGRREPLFAGALESAATLGIMRTFRLYKPALENADFLEAEHLNNREWLTFKR</sequence>
<dbReference type="InterPro" id="IPR029044">
    <property type="entry name" value="Nucleotide-diphossugar_trans"/>
</dbReference>
<reference evidence="1 2" key="1">
    <citation type="submission" date="2018-11" db="EMBL/GenBank/DDBJ databases">
        <title>Genomic Encyclopedia of Type Strains, Phase IV (KMG-IV): sequencing the most valuable type-strain genomes for metagenomic binning, comparative biology and taxonomic classification.</title>
        <authorList>
            <person name="Goeker M."/>
        </authorList>
    </citation>
    <scope>NUCLEOTIDE SEQUENCE [LARGE SCALE GENOMIC DNA]</scope>
    <source>
        <strain evidence="1 2">DSM 5900</strain>
    </source>
</reference>
<evidence type="ECO:0000313" key="2">
    <source>
        <dbReference type="Proteomes" id="UP000278222"/>
    </source>
</evidence>
<keyword evidence="2" id="KW-1185">Reference proteome</keyword>
<protein>
    <recommendedName>
        <fullName evidence="3">Glycosyl transferase family 2</fullName>
    </recommendedName>
</protein>
<evidence type="ECO:0008006" key="3">
    <source>
        <dbReference type="Google" id="ProtNLM"/>
    </source>
</evidence>
<dbReference type="EMBL" id="RJKX01000014">
    <property type="protein sequence ID" value="ROP91209.1"/>
    <property type="molecule type" value="Genomic_DNA"/>
</dbReference>
<comment type="caution">
    <text evidence="1">The sequence shown here is derived from an EMBL/GenBank/DDBJ whole genome shotgun (WGS) entry which is preliminary data.</text>
</comment>
<gene>
    <name evidence="1" type="ORF">EDC65_3072</name>
</gene>
<evidence type="ECO:0000313" key="1">
    <source>
        <dbReference type="EMBL" id="ROP91209.1"/>
    </source>
</evidence>
<organism evidence="1 2">
    <name type="scientific">Stella humosa</name>
    <dbReference type="NCBI Taxonomy" id="94"/>
    <lineage>
        <taxon>Bacteria</taxon>
        <taxon>Pseudomonadati</taxon>
        <taxon>Pseudomonadota</taxon>
        <taxon>Alphaproteobacteria</taxon>
        <taxon>Rhodospirillales</taxon>
        <taxon>Stellaceae</taxon>
        <taxon>Stella</taxon>
    </lineage>
</organism>
<dbReference type="SUPFAM" id="SSF53448">
    <property type="entry name" value="Nucleotide-diphospho-sugar transferases"/>
    <property type="match status" value="1"/>
</dbReference>